<reference evidence="2" key="1">
    <citation type="journal article" date="2013" name="Nature">
        <title>Pan genome of the phytoplankton Emiliania underpins its global distribution.</title>
        <authorList>
            <person name="Read B.A."/>
            <person name="Kegel J."/>
            <person name="Klute M.J."/>
            <person name="Kuo A."/>
            <person name="Lefebvre S.C."/>
            <person name="Maumus F."/>
            <person name="Mayer C."/>
            <person name="Miller J."/>
            <person name="Monier A."/>
            <person name="Salamov A."/>
            <person name="Young J."/>
            <person name="Aguilar M."/>
            <person name="Claverie J.M."/>
            <person name="Frickenhaus S."/>
            <person name="Gonzalez K."/>
            <person name="Herman E.K."/>
            <person name="Lin Y.C."/>
            <person name="Napier J."/>
            <person name="Ogata H."/>
            <person name="Sarno A.F."/>
            <person name="Shmutz J."/>
            <person name="Schroeder D."/>
            <person name="de Vargas C."/>
            <person name="Verret F."/>
            <person name="von Dassow P."/>
            <person name="Valentin K."/>
            <person name="Van de Peer Y."/>
            <person name="Wheeler G."/>
            <person name="Dacks J.B."/>
            <person name="Delwiche C.F."/>
            <person name="Dyhrman S.T."/>
            <person name="Glockner G."/>
            <person name="John U."/>
            <person name="Richards T."/>
            <person name="Worden A.Z."/>
            <person name="Zhang X."/>
            <person name="Grigoriev I.V."/>
            <person name="Allen A.E."/>
            <person name="Bidle K."/>
            <person name="Borodovsky M."/>
            <person name="Bowler C."/>
            <person name="Brownlee C."/>
            <person name="Cock J.M."/>
            <person name="Elias M."/>
            <person name="Gladyshev V.N."/>
            <person name="Groth M."/>
            <person name="Guda C."/>
            <person name="Hadaegh A."/>
            <person name="Iglesias-Rodriguez M.D."/>
            <person name="Jenkins J."/>
            <person name="Jones B.M."/>
            <person name="Lawson T."/>
            <person name="Leese F."/>
            <person name="Lindquist E."/>
            <person name="Lobanov A."/>
            <person name="Lomsadze A."/>
            <person name="Malik S.B."/>
            <person name="Marsh M.E."/>
            <person name="Mackinder L."/>
            <person name="Mock T."/>
            <person name="Mueller-Roeber B."/>
            <person name="Pagarete A."/>
            <person name="Parker M."/>
            <person name="Probert I."/>
            <person name="Quesneville H."/>
            <person name="Raines C."/>
            <person name="Rensing S.A."/>
            <person name="Riano-Pachon D.M."/>
            <person name="Richier S."/>
            <person name="Rokitta S."/>
            <person name="Shiraiwa Y."/>
            <person name="Soanes D.M."/>
            <person name="van der Giezen M."/>
            <person name="Wahlund T.M."/>
            <person name="Williams B."/>
            <person name="Wilson W."/>
            <person name="Wolfe G."/>
            <person name="Wurch L.L."/>
        </authorList>
    </citation>
    <scope>NUCLEOTIDE SEQUENCE</scope>
</reference>
<dbReference type="HAMAP" id="MF_00652">
    <property type="entry name" value="UPF0246"/>
    <property type="match status" value="1"/>
</dbReference>
<evidence type="ECO:0000313" key="2">
    <source>
        <dbReference type="Proteomes" id="UP000013827"/>
    </source>
</evidence>
<dbReference type="GeneID" id="17264835"/>
<dbReference type="EnsemblProtists" id="EOD19290">
    <property type="protein sequence ID" value="EOD19290"/>
    <property type="gene ID" value="EMIHUDRAFT_118036"/>
</dbReference>
<dbReference type="eggNOG" id="ENOG502QWDD">
    <property type="taxonomic scope" value="Eukaryota"/>
</dbReference>
<dbReference type="RefSeq" id="XP_005771719.1">
    <property type="nucleotide sequence ID" value="XM_005771662.1"/>
</dbReference>
<dbReference type="InterPro" id="IPR005583">
    <property type="entry name" value="YaaA"/>
</dbReference>
<reference evidence="1" key="2">
    <citation type="submission" date="2024-10" db="UniProtKB">
        <authorList>
            <consortium name="EnsemblProtists"/>
        </authorList>
    </citation>
    <scope>IDENTIFICATION</scope>
</reference>
<dbReference type="PANTHER" id="PTHR30283:SF4">
    <property type="entry name" value="PEROXIDE STRESS RESISTANCE PROTEIN YAAA"/>
    <property type="match status" value="1"/>
</dbReference>
<dbReference type="KEGG" id="ehx:EMIHUDRAFT_118036"/>
<dbReference type="HOGENOM" id="CLU_061989_0_0_1"/>
<protein>
    <submittedName>
        <fullName evidence="1">Uncharacterized protein</fullName>
    </submittedName>
</protein>
<accession>A0A0D3IAF5</accession>
<proteinExistence type="inferred from homology"/>
<dbReference type="STRING" id="2903.R1D0T2"/>
<dbReference type="PANTHER" id="PTHR30283">
    <property type="entry name" value="PEROXIDE STRESS RESPONSE PROTEIN YAAA"/>
    <property type="match status" value="1"/>
</dbReference>
<dbReference type="Pfam" id="PF03883">
    <property type="entry name" value="H2O2_YaaD"/>
    <property type="match status" value="1"/>
</dbReference>
<evidence type="ECO:0000313" key="1">
    <source>
        <dbReference type="EnsemblProtists" id="EOD08240"/>
    </source>
</evidence>
<organism evidence="1 2">
    <name type="scientific">Emiliania huxleyi (strain CCMP1516)</name>
    <dbReference type="NCBI Taxonomy" id="280463"/>
    <lineage>
        <taxon>Eukaryota</taxon>
        <taxon>Haptista</taxon>
        <taxon>Haptophyta</taxon>
        <taxon>Prymnesiophyceae</taxon>
        <taxon>Isochrysidales</taxon>
        <taxon>Noelaerhabdaceae</taxon>
        <taxon>Emiliania</taxon>
    </lineage>
</organism>
<dbReference type="AlphaFoldDB" id="A0A0D3IAF5"/>
<dbReference type="GO" id="GO:0033194">
    <property type="term" value="P:response to hydroperoxide"/>
    <property type="evidence" value="ECO:0007669"/>
    <property type="project" value="TreeGrafter"/>
</dbReference>
<dbReference type="KEGG" id="ehx:EMIHUDRAFT_106258"/>
<dbReference type="GeneID" id="17254379"/>
<keyword evidence="2" id="KW-1185">Reference proteome</keyword>
<dbReference type="OMA" id="WKNGQYK"/>
<dbReference type="PaxDb" id="2903-EOD08240"/>
<sequence>MKSTPPLLLLSPAKTLNFDSALSPALRSLTPTEPRFLERCSALADRVGSMSKSEIKSLMSLSDSLAQLNHARYSAFAEQPARIALGAFEGAAYKGLQASTLDAKQLEYLGRSLRILCGQYGILLPTDEIRPYRLEMSTKLAVGDAPNLYKYWGDSLTASLRAEEPPFVVNVASQEYAKALDMGALGCPVITCAFPGPAVHAKQARGEMVRFCAEQQVVEPAGLRAFRGSSGQWSFIEAESSETTLVFHRGAAASAAKPKAPAAGKRKR</sequence>
<dbReference type="GO" id="GO:0005829">
    <property type="term" value="C:cytosol"/>
    <property type="evidence" value="ECO:0007669"/>
    <property type="project" value="TreeGrafter"/>
</dbReference>
<name>A0A0D3IAF5_EMIH1</name>
<dbReference type="Proteomes" id="UP000013827">
    <property type="component" value="Unassembled WGS sequence"/>
</dbReference>
<dbReference type="EnsemblProtists" id="EOD08240">
    <property type="protein sequence ID" value="EOD08240"/>
    <property type="gene ID" value="EMIHUDRAFT_106258"/>
</dbReference>
<dbReference type="RefSeq" id="XP_005760669.1">
    <property type="nucleotide sequence ID" value="XM_005760612.1"/>
</dbReference>